<dbReference type="AlphaFoldDB" id="A5C8B8"/>
<dbReference type="EMBL" id="AM485840">
    <property type="protein sequence ID" value="CAN66477.1"/>
    <property type="molecule type" value="Genomic_DNA"/>
</dbReference>
<organism evidence="2">
    <name type="scientific">Vitis vinifera</name>
    <name type="common">Grape</name>
    <dbReference type="NCBI Taxonomy" id="29760"/>
    <lineage>
        <taxon>Eukaryota</taxon>
        <taxon>Viridiplantae</taxon>
        <taxon>Streptophyta</taxon>
        <taxon>Embryophyta</taxon>
        <taxon>Tracheophyta</taxon>
        <taxon>Spermatophyta</taxon>
        <taxon>Magnoliopsida</taxon>
        <taxon>eudicotyledons</taxon>
        <taxon>Gunneridae</taxon>
        <taxon>Pentapetalae</taxon>
        <taxon>rosids</taxon>
        <taxon>Vitales</taxon>
        <taxon>Vitaceae</taxon>
        <taxon>Viteae</taxon>
        <taxon>Vitis</taxon>
    </lineage>
</organism>
<reference evidence="2" key="1">
    <citation type="journal article" date="2007" name="PLoS ONE">
        <title>The first genome sequence of an elite grapevine cultivar (Pinot noir Vitis vinifera L.): coping with a highly heterozygous genome.</title>
        <authorList>
            <person name="Velasco R."/>
            <person name="Zharkikh A."/>
            <person name="Troggio M."/>
            <person name="Cartwright D.A."/>
            <person name="Cestaro A."/>
            <person name="Pruss D."/>
            <person name="Pindo M."/>
            <person name="FitzGerald L.M."/>
            <person name="Vezzulli S."/>
            <person name="Reid J."/>
            <person name="Malacarne G."/>
            <person name="Iliev D."/>
            <person name="Coppola G."/>
            <person name="Wardell B."/>
            <person name="Micheletti D."/>
            <person name="Macalma T."/>
            <person name="Facci M."/>
            <person name="Mitchell J.T."/>
            <person name="Perazzolli M."/>
            <person name="Eldredge G."/>
            <person name="Gatto P."/>
            <person name="Oyzerski R."/>
            <person name="Moretto M."/>
            <person name="Gutin N."/>
            <person name="Stefanini M."/>
            <person name="Chen Y."/>
            <person name="Segala C."/>
            <person name="Davenport C."/>
            <person name="Dematte L."/>
            <person name="Mraz A."/>
            <person name="Battilana J."/>
            <person name="Stormo K."/>
            <person name="Costa F."/>
            <person name="Tao Q."/>
            <person name="Si-Ammour A."/>
            <person name="Harkins T."/>
            <person name="Lackey A."/>
            <person name="Perbost C."/>
            <person name="Taillon B."/>
            <person name="Stella A."/>
            <person name="Solovyev V."/>
            <person name="Fawcett J.A."/>
            <person name="Sterck L."/>
            <person name="Vandepoele K."/>
            <person name="Grando S.M."/>
            <person name="Toppo S."/>
            <person name="Moser C."/>
            <person name="Lanchbury J."/>
            <person name="Bogden R."/>
            <person name="Skolnick M."/>
            <person name="Sgaramella V."/>
            <person name="Bhatnagar S.K."/>
            <person name="Fontana P."/>
            <person name="Gutin A."/>
            <person name="Van de Peer Y."/>
            <person name="Salamini F."/>
            <person name="Viola R."/>
        </authorList>
    </citation>
    <scope>NUCLEOTIDE SEQUENCE</scope>
</reference>
<gene>
    <name evidence="2" type="ORF">VITISV_016334</name>
</gene>
<feature type="region of interest" description="Disordered" evidence="1">
    <location>
        <begin position="1"/>
        <end position="20"/>
    </location>
</feature>
<name>A5C8B8_VITVI</name>
<accession>A5C8B8</accession>
<proteinExistence type="predicted"/>
<feature type="region of interest" description="Disordered" evidence="1">
    <location>
        <begin position="114"/>
        <end position="135"/>
    </location>
</feature>
<evidence type="ECO:0000313" key="2">
    <source>
        <dbReference type="EMBL" id="CAN66477.1"/>
    </source>
</evidence>
<protein>
    <submittedName>
        <fullName evidence="2">Uncharacterized protein</fullName>
    </submittedName>
</protein>
<sequence length="140" mass="15767">MAVTSRQPSLPSPLPSSPPRRWKLALESSLPLETTPTGWWSVKKIGSGSGVRLLIGKAPDVKYSEKVERRPDRILDVIHPDKVGRRWIEFRMGDIWRRRKSAGQNFGWETFREGGTSARQNSECETSGEGGDVGRTEFLM</sequence>
<evidence type="ECO:0000256" key="1">
    <source>
        <dbReference type="SAM" id="MobiDB-lite"/>
    </source>
</evidence>